<dbReference type="AlphaFoldDB" id="A0A1M7DLT8"/>
<dbReference type="GO" id="GO:0003677">
    <property type="term" value="F:DNA binding"/>
    <property type="evidence" value="ECO:0007669"/>
    <property type="project" value="InterPro"/>
</dbReference>
<evidence type="ECO:0000313" key="4">
    <source>
        <dbReference type="EMBL" id="SHL80442.1"/>
    </source>
</evidence>
<evidence type="ECO:0000259" key="2">
    <source>
        <dbReference type="PROSITE" id="PS50110"/>
    </source>
</evidence>
<feature type="domain" description="HTH LytTR-type" evidence="3">
    <location>
        <begin position="129"/>
        <end position="200"/>
    </location>
</feature>
<dbReference type="STRING" id="1419482.SAMN05444266_10546"/>
<name>A0A1M7DLT8_9BACT</name>
<dbReference type="InterPro" id="IPR001789">
    <property type="entry name" value="Sig_transdc_resp-reg_receiver"/>
</dbReference>
<feature type="modified residue" description="4-aspartylphosphate" evidence="1">
    <location>
        <position position="55"/>
    </location>
</feature>
<dbReference type="RefSeq" id="WP_073081524.1">
    <property type="nucleotide sequence ID" value="NZ_FRBL01000005.1"/>
</dbReference>
<dbReference type="Gene3D" id="2.40.50.1020">
    <property type="entry name" value="LytTr DNA-binding domain"/>
    <property type="match status" value="1"/>
</dbReference>
<protein>
    <submittedName>
        <fullName evidence="4">Two component transcriptional regulator, LytTR family</fullName>
    </submittedName>
</protein>
<sequence length="233" mass="26620">MKIRCVITDDEPVARKGIASYVEKVDFLELVGVCEDAISLNNLLQQQPVDLLLLDIEMPYMTGLELLSSLPNPPKVIFITAYEQYAIRGFELQVLDYLLKPVSFDRFLKAANRALEIFRQTIPPDSAYIFIKSNEKLVKIFWEDILYLEAMENYVNIYTDNARHIIHATLKSVIESINSTDFVQTHKSYVVNAKKITGIDGNLVEMGKATVPFSRGMKEAAMEKILRNRLLKK</sequence>
<dbReference type="Proteomes" id="UP000184420">
    <property type="component" value="Unassembled WGS sequence"/>
</dbReference>
<dbReference type="PANTHER" id="PTHR37299">
    <property type="entry name" value="TRANSCRIPTIONAL REGULATOR-RELATED"/>
    <property type="match status" value="1"/>
</dbReference>
<dbReference type="SUPFAM" id="SSF52172">
    <property type="entry name" value="CheY-like"/>
    <property type="match status" value="1"/>
</dbReference>
<dbReference type="PANTHER" id="PTHR37299:SF1">
    <property type="entry name" value="STAGE 0 SPORULATION PROTEIN A HOMOLOG"/>
    <property type="match status" value="1"/>
</dbReference>
<reference evidence="4 5" key="1">
    <citation type="submission" date="2016-11" db="EMBL/GenBank/DDBJ databases">
        <authorList>
            <person name="Jaros S."/>
            <person name="Januszkiewicz K."/>
            <person name="Wedrychowicz H."/>
        </authorList>
    </citation>
    <scope>NUCLEOTIDE SEQUENCE [LARGE SCALE GENOMIC DNA]</scope>
    <source>
        <strain evidence="4 5">DSM 27406</strain>
    </source>
</reference>
<dbReference type="InterPro" id="IPR011006">
    <property type="entry name" value="CheY-like_superfamily"/>
</dbReference>
<proteinExistence type="predicted"/>
<evidence type="ECO:0000256" key="1">
    <source>
        <dbReference type="PROSITE-ProRule" id="PRU00169"/>
    </source>
</evidence>
<feature type="domain" description="Response regulatory" evidence="2">
    <location>
        <begin position="4"/>
        <end position="115"/>
    </location>
</feature>
<dbReference type="OrthoDB" id="9787344at2"/>
<dbReference type="PROSITE" id="PS50930">
    <property type="entry name" value="HTH_LYTTR"/>
    <property type="match status" value="1"/>
</dbReference>
<dbReference type="Pfam" id="PF04397">
    <property type="entry name" value="LytTR"/>
    <property type="match status" value="1"/>
</dbReference>
<evidence type="ECO:0000259" key="3">
    <source>
        <dbReference type="PROSITE" id="PS50930"/>
    </source>
</evidence>
<evidence type="ECO:0000313" key="5">
    <source>
        <dbReference type="Proteomes" id="UP000184420"/>
    </source>
</evidence>
<dbReference type="GO" id="GO:0000156">
    <property type="term" value="F:phosphorelay response regulator activity"/>
    <property type="evidence" value="ECO:0007669"/>
    <property type="project" value="InterPro"/>
</dbReference>
<dbReference type="Gene3D" id="3.40.50.2300">
    <property type="match status" value="1"/>
</dbReference>
<dbReference type="InterPro" id="IPR007492">
    <property type="entry name" value="LytTR_DNA-bd_dom"/>
</dbReference>
<dbReference type="PROSITE" id="PS50110">
    <property type="entry name" value="RESPONSE_REGULATORY"/>
    <property type="match status" value="1"/>
</dbReference>
<dbReference type="SMART" id="SM00850">
    <property type="entry name" value="LytTR"/>
    <property type="match status" value="1"/>
</dbReference>
<keyword evidence="5" id="KW-1185">Reference proteome</keyword>
<organism evidence="4 5">
    <name type="scientific">Chitinophaga jiangningensis</name>
    <dbReference type="NCBI Taxonomy" id="1419482"/>
    <lineage>
        <taxon>Bacteria</taxon>
        <taxon>Pseudomonadati</taxon>
        <taxon>Bacteroidota</taxon>
        <taxon>Chitinophagia</taxon>
        <taxon>Chitinophagales</taxon>
        <taxon>Chitinophagaceae</taxon>
        <taxon>Chitinophaga</taxon>
    </lineage>
</organism>
<dbReference type="EMBL" id="FRBL01000005">
    <property type="protein sequence ID" value="SHL80442.1"/>
    <property type="molecule type" value="Genomic_DNA"/>
</dbReference>
<dbReference type="Pfam" id="PF00072">
    <property type="entry name" value="Response_reg"/>
    <property type="match status" value="1"/>
</dbReference>
<gene>
    <name evidence="4" type="ORF">SAMN05444266_10546</name>
</gene>
<dbReference type="InterPro" id="IPR046947">
    <property type="entry name" value="LytR-like"/>
</dbReference>
<dbReference type="SMART" id="SM00448">
    <property type="entry name" value="REC"/>
    <property type="match status" value="1"/>
</dbReference>
<keyword evidence="1" id="KW-0597">Phosphoprotein</keyword>
<accession>A0A1M7DLT8</accession>